<dbReference type="RefSeq" id="WP_112742347.1">
    <property type="nucleotide sequence ID" value="NZ_CP030241.1"/>
</dbReference>
<dbReference type="EMBL" id="CP087781">
    <property type="protein sequence ID" value="UZA50606.1"/>
    <property type="molecule type" value="Genomic_DNA"/>
</dbReference>
<evidence type="ECO:0000256" key="1">
    <source>
        <dbReference type="SAM" id="MobiDB-lite"/>
    </source>
</evidence>
<keyword evidence="5" id="KW-1185">Reference proteome</keyword>
<reference evidence="3 4" key="1">
    <citation type="journal article" date="2022" name="BMC Microbiol.">
        <title>Whole genome sequencing of Moraxella bovis strains from North America reveals two genotypes with different genetic determinants.</title>
        <authorList>
            <person name="Wynn E.L."/>
            <person name="Hille M.M."/>
            <person name="Loy J.D."/>
            <person name="Schuller G."/>
            <person name="Kuhn K.L."/>
            <person name="Dickey A.M."/>
            <person name="Bono J.L."/>
            <person name="Clawson M.L."/>
        </authorList>
    </citation>
    <scope>NUCLEOTIDE SEQUENCE [LARGE SCALE GENOMIC DNA]</scope>
    <source>
        <strain evidence="2">SAM102599</strain>
        <strain evidence="3 4">SAM57978</strain>
    </source>
</reference>
<dbReference type="AlphaFoldDB" id="A0AAQ2QAL0"/>
<dbReference type="EMBL" id="CP087830">
    <property type="protein sequence ID" value="UZA02020.1"/>
    <property type="molecule type" value="Genomic_DNA"/>
</dbReference>
<gene>
    <name evidence="2" type="ORF">LP092_08390</name>
    <name evidence="3" type="ORF">LP129_08630</name>
</gene>
<evidence type="ECO:0000313" key="4">
    <source>
        <dbReference type="Proteomes" id="UP001163283"/>
    </source>
</evidence>
<evidence type="ECO:0000313" key="3">
    <source>
        <dbReference type="EMBL" id="UZA50606.1"/>
    </source>
</evidence>
<organism evidence="3 4">
    <name type="scientific">Moraxella bovis</name>
    <dbReference type="NCBI Taxonomy" id="476"/>
    <lineage>
        <taxon>Bacteria</taxon>
        <taxon>Pseudomonadati</taxon>
        <taxon>Pseudomonadota</taxon>
        <taxon>Gammaproteobacteria</taxon>
        <taxon>Moraxellales</taxon>
        <taxon>Moraxellaceae</taxon>
        <taxon>Moraxella</taxon>
    </lineage>
</organism>
<feature type="compositionally biased region" description="Basic and acidic residues" evidence="1">
    <location>
        <begin position="84"/>
        <end position="97"/>
    </location>
</feature>
<accession>A0AAQ2QAL0</accession>
<dbReference type="KEGG" id="mboi:DQF64_08475"/>
<evidence type="ECO:0000313" key="5">
    <source>
        <dbReference type="Proteomes" id="UP001163632"/>
    </source>
</evidence>
<evidence type="ECO:0000313" key="2">
    <source>
        <dbReference type="EMBL" id="UZA02020.1"/>
    </source>
</evidence>
<feature type="region of interest" description="Disordered" evidence="1">
    <location>
        <begin position="74"/>
        <end position="97"/>
    </location>
</feature>
<dbReference type="Proteomes" id="UP001163632">
    <property type="component" value="Chromosome"/>
</dbReference>
<name>A0AAQ2QAL0_MORBO</name>
<dbReference type="GeneID" id="77188387"/>
<sequence>MSNTVDGEGTVVNLEHNPIAMPYSTNRGTIEVLTGKDKVVDDIGRQGQVRALVIEGNKTLAKLAMDANNEIAKHQTKTASDTETFTRKEERRAKEKLEDDDDELWDDYAKRRDKILNNTKLEPEVKERRLKRLKASYTDLSDTFQERFENNVMKSR</sequence>
<protein>
    <submittedName>
        <fullName evidence="3">Uncharacterized protein</fullName>
    </submittedName>
</protein>
<proteinExistence type="predicted"/>
<dbReference type="Proteomes" id="UP001163283">
    <property type="component" value="Chromosome"/>
</dbReference>